<dbReference type="EMBL" id="BAAARW010000020">
    <property type="protein sequence ID" value="GAA2434439.1"/>
    <property type="molecule type" value="Genomic_DNA"/>
</dbReference>
<organism evidence="2 3">
    <name type="scientific">Actinomadura vinacea</name>
    <dbReference type="NCBI Taxonomy" id="115336"/>
    <lineage>
        <taxon>Bacteria</taxon>
        <taxon>Bacillati</taxon>
        <taxon>Actinomycetota</taxon>
        <taxon>Actinomycetes</taxon>
        <taxon>Streptosporangiales</taxon>
        <taxon>Thermomonosporaceae</taxon>
        <taxon>Actinomadura</taxon>
    </lineage>
</organism>
<gene>
    <name evidence="2" type="ORF">GCM10010191_56080</name>
</gene>
<feature type="region of interest" description="Disordered" evidence="1">
    <location>
        <begin position="192"/>
        <end position="212"/>
    </location>
</feature>
<feature type="compositionally biased region" description="Pro residues" evidence="1">
    <location>
        <begin position="287"/>
        <end position="301"/>
    </location>
</feature>
<reference evidence="3" key="1">
    <citation type="journal article" date="2019" name="Int. J. Syst. Evol. Microbiol.">
        <title>The Global Catalogue of Microorganisms (GCM) 10K type strain sequencing project: providing services to taxonomists for standard genome sequencing and annotation.</title>
        <authorList>
            <consortium name="The Broad Institute Genomics Platform"/>
            <consortium name="The Broad Institute Genome Sequencing Center for Infectious Disease"/>
            <person name="Wu L."/>
            <person name="Ma J."/>
        </authorList>
    </citation>
    <scope>NUCLEOTIDE SEQUENCE [LARGE SCALE GENOMIC DNA]</scope>
    <source>
        <strain evidence="3">JCM 3325</strain>
    </source>
</reference>
<evidence type="ECO:0000313" key="3">
    <source>
        <dbReference type="Proteomes" id="UP001501231"/>
    </source>
</evidence>
<name>A0ABP5WRK0_9ACTN</name>
<dbReference type="RefSeq" id="WP_344592868.1">
    <property type="nucleotide sequence ID" value="NZ_BAAARW010000020.1"/>
</dbReference>
<protein>
    <recommendedName>
        <fullName evidence="4">MarR family transcriptional regulator</fullName>
    </recommendedName>
</protein>
<evidence type="ECO:0000313" key="2">
    <source>
        <dbReference type="EMBL" id="GAA2434439.1"/>
    </source>
</evidence>
<evidence type="ECO:0000256" key="1">
    <source>
        <dbReference type="SAM" id="MobiDB-lite"/>
    </source>
</evidence>
<accession>A0ABP5WRK0</accession>
<comment type="caution">
    <text evidence="2">The sequence shown here is derived from an EMBL/GenBank/DDBJ whole genome shotgun (WGS) entry which is preliminary data.</text>
</comment>
<feature type="compositionally biased region" description="Pro residues" evidence="1">
    <location>
        <begin position="194"/>
        <end position="204"/>
    </location>
</feature>
<dbReference type="Proteomes" id="UP001501231">
    <property type="component" value="Unassembled WGS sequence"/>
</dbReference>
<evidence type="ECO:0008006" key="4">
    <source>
        <dbReference type="Google" id="ProtNLM"/>
    </source>
</evidence>
<proteinExistence type="predicted"/>
<feature type="region of interest" description="Disordered" evidence="1">
    <location>
        <begin position="253"/>
        <end position="301"/>
    </location>
</feature>
<sequence length="301" mass="31904">MMPLSTLAPFWTDDVTAPSFSTADPPARTGIFDSALQRRGQERFSGTLRIEGGQAGAVTMRDGLVVAAGTPAAPGPESLLLRSGRISEADWTDAFAAAAPHGRMAAELVDRGLLGAAGLQVLTQVAVVDAVFAMALCGVRTCTAEPYGEDDLAPLLPADPGLDAHRLVRETARRLAAASQWREFGLEINRRPHPAVPEPVPPDDGAPRGDVLSKVNGRRTVRDIAFSLGRGLYSVMHDLATLTQDGLITFEPQLPAEPATPEPTPEGESDDLPRRRRGASEINTVLPWPPPVPDLPPPTGT</sequence>
<keyword evidence="3" id="KW-1185">Reference proteome</keyword>